<keyword evidence="4" id="KW-1185">Reference proteome</keyword>
<organism evidence="3 4">
    <name type="scientific">Yinghuangia aomiensis</name>
    <dbReference type="NCBI Taxonomy" id="676205"/>
    <lineage>
        <taxon>Bacteria</taxon>
        <taxon>Bacillati</taxon>
        <taxon>Actinomycetota</taxon>
        <taxon>Actinomycetes</taxon>
        <taxon>Kitasatosporales</taxon>
        <taxon>Streptomycetaceae</taxon>
        <taxon>Yinghuangia</taxon>
    </lineage>
</organism>
<dbReference type="EMBL" id="BAABHS010000003">
    <property type="protein sequence ID" value="GAA4952040.1"/>
    <property type="molecule type" value="Genomic_DNA"/>
</dbReference>
<feature type="chain" id="PRO_5046179158" description="Lipoprotein" evidence="2">
    <location>
        <begin position="27"/>
        <end position="79"/>
    </location>
</feature>
<evidence type="ECO:0000256" key="1">
    <source>
        <dbReference type="SAM" id="MobiDB-lite"/>
    </source>
</evidence>
<sequence>MDTRHRRTRVATVLAALVVTVGLASASGCSDGSSGAKGDDRKPAAGEHPAGSTAPNVQPAHRDLRKPPLAPQRLPWQRG</sequence>
<dbReference type="PROSITE" id="PS51257">
    <property type="entry name" value="PROKAR_LIPOPROTEIN"/>
    <property type="match status" value="1"/>
</dbReference>
<name>A0ABP9GUM9_9ACTN</name>
<accession>A0ABP9GUM9</accession>
<keyword evidence="2" id="KW-0732">Signal</keyword>
<proteinExistence type="predicted"/>
<comment type="caution">
    <text evidence="3">The sequence shown here is derived from an EMBL/GenBank/DDBJ whole genome shotgun (WGS) entry which is preliminary data.</text>
</comment>
<evidence type="ECO:0000256" key="2">
    <source>
        <dbReference type="SAM" id="SignalP"/>
    </source>
</evidence>
<feature type="signal peptide" evidence="2">
    <location>
        <begin position="1"/>
        <end position="26"/>
    </location>
</feature>
<dbReference type="RefSeq" id="WP_345674161.1">
    <property type="nucleotide sequence ID" value="NZ_BAABHS010000003.1"/>
</dbReference>
<reference evidence="4" key="1">
    <citation type="journal article" date="2019" name="Int. J. Syst. Evol. Microbiol.">
        <title>The Global Catalogue of Microorganisms (GCM) 10K type strain sequencing project: providing services to taxonomists for standard genome sequencing and annotation.</title>
        <authorList>
            <consortium name="The Broad Institute Genomics Platform"/>
            <consortium name="The Broad Institute Genome Sequencing Center for Infectious Disease"/>
            <person name="Wu L."/>
            <person name="Ma J."/>
        </authorList>
    </citation>
    <scope>NUCLEOTIDE SEQUENCE [LARGE SCALE GENOMIC DNA]</scope>
    <source>
        <strain evidence="4">JCM 17986</strain>
    </source>
</reference>
<evidence type="ECO:0000313" key="3">
    <source>
        <dbReference type="EMBL" id="GAA4952040.1"/>
    </source>
</evidence>
<feature type="region of interest" description="Disordered" evidence="1">
    <location>
        <begin position="25"/>
        <end position="79"/>
    </location>
</feature>
<feature type="compositionally biased region" description="Low complexity" evidence="1">
    <location>
        <begin position="25"/>
        <end position="36"/>
    </location>
</feature>
<evidence type="ECO:0000313" key="4">
    <source>
        <dbReference type="Proteomes" id="UP001500466"/>
    </source>
</evidence>
<gene>
    <name evidence="3" type="ORF">GCM10023205_11450</name>
</gene>
<protein>
    <recommendedName>
        <fullName evidence="5">Lipoprotein</fullName>
    </recommendedName>
</protein>
<dbReference type="Proteomes" id="UP001500466">
    <property type="component" value="Unassembled WGS sequence"/>
</dbReference>
<evidence type="ECO:0008006" key="5">
    <source>
        <dbReference type="Google" id="ProtNLM"/>
    </source>
</evidence>